<dbReference type="eggNOG" id="KOG2892">
    <property type="taxonomic scope" value="Eukaryota"/>
</dbReference>
<dbReference type="HAMAP" id="MF_00260">
    <property type="entry name" value="Porphobil_deam"/>
    <property type="match status" value="1"/>
</dbReference>
<dbReference type="PRINTS" id="PR00151">
    <property type="entry name" value="PORPHBDMNASE"/>
</dbReference>
<comment type="pathway">
    <text evidence="3">Porphyrin-containing compound metabolism; protoporphyrin-IX biosynthesis; coproporphyrinogen-III from 5-aminolevulinate: step 2/4.</text>
</comment>
<dbReference type="InterPro" id="IPR036803">
    <property type="entry name" value="Porphobilinogen_deaminase_C_sf"/>
</dbReference>
<dbReference type="OMA" id="LWQANHI"/>
<dbReference type="GO" id="GO:0004418">
    <property type="term" value="F:hydroxymethylbilane synthase activity"/>
    <property type="evidence" value="ECO:0000318"/>
    <property type="project" value="GO_Central"/>
</dbReference>
<proteinExistence type="inferred from homology"/>
<dbReference type="SUPFAM" id="SSF53850">
    <property type="entry name" value="Periplasmic binding protein-like II"/>
    <property type="match status" value="1"/>
</dbReference>
<dbReference type="AlphaFoldDB" id="T1EM14"/>
<comment type="function">
    <text evidence="2">Tetrapolymerization of the monopyrrole PBG into the hydroxymethylbilane pre-uroporphyrinogen in several discrete steps.</text>
</comment>
<dbReference type="HOGENOM" id="CLU_019704_0_1_1"/>
<dbReference type="GeneID" id="20197614"/>
<dbReference type="NCBIfam" id="TIGR00212">
    <property type="entry name" value="hemC"/>
    <property type="match status" value="1"/>
</dbReference>
<dbReference type="SUPFAM" id="SSF54782">
    <property type="entry name" value="Porphobilinogen deaminase (hydroxymethylbilane synthase), C-terminal domain"/>
    <property type="match status" value="1"/>
</dbReference>
<protein>
    <recommendedName>
        <fullName evidence="5">hydroxymethylbilane synthase</fullName>
        <ecNumber evidence="5">2.5.1.61</ecNumber>
    </recommendedName>
    <alternativeName>
        <fullName evidence="8">Hydroxymethylbilane synthase</fullName>
    </alternativeName>
</protein>
<dbReference type="CTD" id="20197614"/>
<evidence type="ECO:0000256" key="8">
    <source>
        <dbReference type="ARBA" id="ARBA00033064"/>
    </source>
</evidence>
<dbReference type="Gene3D" id="3.30.160.40">
    <property type="entry name" value="Porphobilinogen deaminase, C-terminal domain"/>
    <property type="match status" value="1"/>
</dbReference>
<dbReference type="Pfam" id="PF01379">
    <property type="entry name" value="Porphobil_deam"/>
    <property type="match status" value="1"/>
</dbReference>
<evidence type="ECO:0000256" key="1">
    <source>
        <dbReference type="ARBA" id="ARBA00001916"/>
    </source>
</evidence>
<evidence type="ECO:0000256" key="3">
    <source>
        <dbReference type="ARBA" id="ARBA00004735"/>
    </source>
</evidence>
<dbReference type="GO" id="GO:0006782">
    <property type="term" value="P:protoporphyrinogen IX biosynthetic process"/>
    <property type="evidence" value="ECO:0007669"/>
    <property type="project" value="UniProtKB-UniPathway"/>
</dbReference>
<dbReference type="UniPathway" id="UPA00251">
    <property type="reaction ID" value="UER00319"/>
</dbReference>
<dbReference type="GO" id="GO:0006783">
    <property type="term" value="P:heme biosynthetic process"/>
    <property type="evidence" value="ECO:0000318"/>
    <property type="project" value="GO_Central"/>
</dbReference>
<comment type="similarity">
    <text evidence="4">Belongs to the HMBS family.</text>
</comment>
<sequence>MSSQPIGHDVADTPMKFHYQEHQHERGAKNIFRVGSRNSQLALIQTKKVIELLSEKFPEHEFDIVSMTTTGDNIIDKALWKIGEKSLFTKELEIALIENKVDFVVHSLKDVPTELPEGLAVGAIIKRDDSRDALVVRKGCAATSLDTLSNGSTVGTSSLRRTAQLKKLYPNLKILDVRGNLNTRLRKLDEDGVFDSLILATAGLQRLGWHSRITQIIPPEELMYAVGQGAMAVECRADDIVTLDLLALVNDLETSLMCIAERAFLRKLEGGCSVPVAVNCSIQKNELRLAGAVYSLDGSEQVKGEVSLILEGYEAGDSFDHVQRPHHQQHRRYCKSKHDRDRYVAVLLPGVPSSLKSQAEQLGLRLADELKSRGADPILIEAKRQAAEDILKQKESRDNMKKQAK</sequence>
<dbReference type="Gene3D" id="3.40.190.10">
    <property type="entry name" value="Periplasmic binding protein-like II"/>
    <property type="match status" value="2"/>
</dbReference>
<evidence type="ECO:0000259" key="9">
    <source>
        <dbReference type="Pfam" id="PF01379"/>
    </source>
</evidence>
<dbReference type="PANTHER" id="PTHR11557">
    <property type="entry name" value="PORPHOBILINOGEN DEAMINASE"/>
    <property type="match status" value="1"/>
</dbReference>
<reference evidence="11 13" key="2">
    <citation type="journal article" date="2013" name="Nature">
        <title>Insights into bilaterian evolution from three spiralian genomes.</title>
        <authorList>
            <person name="Simakov O."/>
            <person name="Marletaz F."/>
            <person name="Cho S.J."/>
            <person name="Edsinger-Gonzales E."/>
            <person name="Havlak P."/>
            <person name="Hellsten U."/>
            <person name="Kuo D.H."/>
            <person name="Larsson T."/>
            <person name="Lv J."/>
            <person name="Arendt D."/>
            <person name="Savage R."/>
            <person name="Osoegawa K."/>
            <person name="de Jong P."/>
            <person name="Grimwood J."/>
            <person name="Chapman J.A."/>
            <person name="Shapiro H."/>
            <person name="Aerts A."/>
            <person name="Otillar R.P."/>
            <person name="Terry A.Y."/>
            <person name="Boore J.L."/>
            <person name="Grigoriev I.V."/>
            <person name="Lindberg D.R."/>
            <person name="Seaver E.C."/>
            <person name="Weisblat D.A."/>
            <person name="Putnam N.H."/>
            <person name="Rokhsar D.S."/>
        </authorList>
    </citation>
    <scope>NUCLEOTIDE SEQUENCE</scope>
</reference>
<evidence type="ECO:0000256" key="7">
    <source>
        <dbReference type="ARBA" id="ARBA00023244"/>
    </source>
</evidence>
<keyword evidence="7" id="KW-0627">Porphyrin biosynthesis</keyword>
<name>T1EM14_HELRO</name>
<dbReference type="InParanoid" id="T1EM14"/>
<dbReference type="CDD" id="cd13645">
    <property type="entry name" value="PBP2_HuPBGD_like"/>
    <property type="match status" value="1"/>
</dbReference>
<dbReference type="InterPro" id="IPR000860">
    <property type="entry name" value="HemC"/>
</dbReference>
<evidence type="ECO:0000256" key="4">
    <source>
        <dbReference type="ARBA" id="ARBA00005638"/>
    </source>
</evidence>
<dbReference type="FunFam" id="3.40.190.10:FF:000004">
    <property type="entry name" value="Porphobilinogen deaminase"/>
    <property type="match status" value="1"/>
</dbReference>
<dbReference type="STRING" id="6412.T1EM14"/>
<dbReference type="EnsemblMetazoa" id="HelroT156805">
    <property type="protein sequence ID" value="HelroP156805"/>
    <property type="gene ID" value="HelroG156805"/>
</dbReference>
<dbReference type="KEGG" id="hro:HELRODRAFT_156805"/>
<evidence type="ECO:0000313" key="13">
    <source>
        <dbReference type="Proteomes" id="UP000015101"/>
    </source>
</evidence>
<evidence type="ECO:0000313" key="12">
    <source>
        <dbReference type="EnsemblMetazoa" id="HelroP156805"/>
    </source>
</evidence>
<feature type="domain" description="Porphobilinogen deaminase N-terminal" evidence="9">
    <location>
        <begin position="32"/>
        <end position="240"/>
    </location>
</feature>
<dbReference type="EMBL" id="AMQM01003729">
    <property type="status" value="NOT_ANNOTATED_CDS"/>
    <property type="molecule type" value="Genomic_DNA"/>
</dbReference>
<accession>T1EM14</accession>
<dbReference type="InterPro" id="IPR022418">
    <property type="entry name" value="Porphobilinogen_deaminase_C"/>
</dbReference>
<gene>
    <name evidence="12" type="primary">20197614</name>
    <name evidence="11" type="ORF">HELRODRAFT_156805</name>
</gene>
<dbReference type="OrthoDB" id="564646at2759"/>
<dbReference type="Proteomes" id="UP000015101">
    <property type="component" value="Unassembled WGS sequence"/>
</dbReference>
<organism evidence="12 13">
    <name type="scientific">Helobdella robusta</name>
    <name type="common">Californian leech</name>
    <dbReference type="NCBI Taxonomy" id="6412"/>
    <lineage>
        <taxon>Eukaryota</taxon>
        <taxon>Metazoa</taxon>
        <taxon>Spiralia</taxon>
        <taxon>Lophotrochozoa</taxon>
        <taxon>Annelida</taxon>
        <taxon>Clitellata</taxon>
        <taxon>Hirudinea</taxon>
        <taxon>Rhynchobdellida</taxon>
        <taxon>Glossiphoniidae</taxon>
        <taxon>Helobdella</taxon>
    </lineage>
</organism>
<feature type="domain" description="Porphobilinogen deaminase C-terminal" evidence="10">
    <location>
        <begin position="256"/>
        <end position="306"/>
    </location>
</feature>
<dbReference type="EMBL" id="KB096275">
    <property type="protein sequence ID" value="ESO06953.1"/>
    <property type="molecule type" value="Genomic_DNA"/>
</dbReference>
<evidence type="ECO:0000313" key="11">
    <source>
        <dbReference type="EMBL" id="ESO06953.1"/>
    </source>
</evidence>
<dbReference type="InterPro" id="IPR022419">
    <property type="entry name" value="Porphobilin_deaminase_cofac_BS"/>
</dbReference>
<dbReference type="FunFam" id="3.30.160.40:FF:000003">
    <property type="entry name" value="porphobilinogen deaminase isoform X1"/>
    <property type="match status" value="1"/>
</dbReference>
<dbReference type="PROSITE" id="PS00533">
    <property type="entry name" value="PORPHOBILINOGEN_DEAM"/>
    <property type="match status" value="1"/>
</dbReference>
<reference evidence="13" key="1">
    <citation type="submission" date="2012-12" db="EMBL/GenBank/DDBJ databases">
        <authorList>
            <person name="Hellsten U."/>
            <person name="Grimwood J."/>
            <person name="Chapman J.A."/>
            <person name="Shapiro H."/>
            <person name="Aerts A."/>
            <person name="Otillar R.P."/>
            <person name="Terry A.Y."/>
            <person name="Boore J.L."/>
            <person name="Simakov O."/>
            <person name="Marletaz F."/>
            <person name="Cho S.-J."/>
            <person name="Edsinger-Gonzales E."/>
            <person name="Havlak P."/>
            <person name="Kuo D.-H."/>
            <person name="Larsson T."/>
            <person name="Lv J."/>
            <person name="Arendt D."/>
            <person name="Savage R."/>
            <person name="Osoegawa K."/>
            <person name="de Jong P."/>
            <person name="Lindberg D.R."/>
            <person name="Seaver E.C."/>
            <person name="Weisblat D.A."/>
            <person name="Putnam N.H."/>
            <person name="Grigoriev I.V."/>
            <person name="Rokhsar D.S."/>
        </authorList>
    </citation>
    <scope>NUCLEOTIDE SEQUENCE</scope>
</reference>
<reference evidence="12" key="3">
    <citation type="submission" date="2015-06" db="UniProtKB">
        <authorList>
            <consortium name="EnsemblMetazoa"/>
        </authorList>
    </citation>
    <scope>IDENTIFICATION</scope>
</reference>
<keyword evidence="6" id="KW-0808">Transferase</keyword>
<evidence type="ECO:0000256" key="2">
    <source>
        <dbReference type="ARBA" id="ARBA00002869"/>
    </source>
</evidence>
<dbReference type="EC" id="2.5.1.61" evidence="5"/>
<keyword evidence="13" id="KW-1185">Reference proteome</keyword>
<dbReference type="PANTHER" id="PTHR11557:SF0">
    <property type="entry name" value="PORPHOBILINOGEN DEAMINASE"/>
    <property type="match status" value="1"/>
</dbReference>
<evidence type="ECO:0000256" key="6">
    <source>
        <dbReference type="ARBA" id="ARBA00022679"/>
    </source>
</evidence>
<evidence type="ECO:0000259" key="10">
    <source>
        <dbReference type="Pfam" id="PF03900"/>
    </source>
</evidence>
<evidence type="ECO:0000256" key="5">
    <source>
        <dbReference type="ARBA" id="ARBA00012655"/>
    </source>
</evidence>
<dbReference type="InterPro" id="IPR022417">
    <property type="entry name" value="Porphobilin_deaminase_N"/>
</dbReference>
<dbReference type="FunFam" id="3.40.190.10:FF:000005">
    <property type="entry name" value="Porphobilinogen deaminase"/>
    <property type="match status" value="1"/>
</dbReference>
<dbReference type="RefSeq" id="XP_009015049.1">
    <property type="nucleotide sequence ID" value="XM_009016801.1"/>
</dbReference>
<comment type="cofactor">
    <cofactor evidence="1">
        <name>dipyrromethane</name>
        <dbReference type="ChEBI" id="CHEBI:60342"/>
    </cofactor>
</comment>
<dbReference type="Pfam" id="PF03900">
    <property type="entry name" value="Porphobil_deamC"/>
    <property type="match status" value="1"/>
</dbReference>
<dbReference type="GO" id="GO:0005737">
    <property type="term" value="C:cytoplasm"/>
    <property type="evidence" value="ECO:0000318"/>
    <property type="project" value="GO_Central"/>
</dbReference>